<dbReference type="Proteomes" id="UP000799440">
    <property type="component" value="Unassembled WGS sequence"/>
</dbReference>
<feature type="compositionally biased region" description="Basic residues" evidence="1">
    <location>
        <begin position="247"/>
        <end position="258"/>
    </location>
</feature>
<evidence type="ECO:0000313" key="2">
    <source>
        <dbReference type="EMBL" id="KAF2747456.1"/>
    </source>
</evidence>
<feature type="region of interest" description="Disordered" evidence="1">
    <location>
        <begin position="880"/>
        <end position="921"/>
    </location>
</feature>
<sequence>MEEQNDRNQAAQTHQTQRVTEGDYTVHQDNGPMTGTDPVYMQLNGRHALSTHAGNPTFNVNVNLFAGKQYNGQGVATAEQQAPHEVPEGDQYGSGNYIYEAGGTFTVDAEQLEQQQQYRQRYQPQGRVIRPPPGLTHPSLSLQGNPPPYSTLDRTPHPPRRYIWTGQPTEPPRRPTYESPYGPSPDATQTAPGHTFLPMSQFPNNNGKMQSLFPMFHNGSSAGTSPLPQAQMPVGYSPDAETPPYKSRGRKRESKRTRSSSPTPENQRRPAKRLNTSSEPGSSQKGQPDAGFPGVHGQLNNESNRDDVLASHTDFVPLTEYHNWWCTAHAINARESTIFGYQDRFPIRSMPYPNIEACHAPWLESDTVPLLPRDLWRCTDMFGKTHVRAMSDFVLVIGFLIVFERRSAQMRLTKRGEQLWSELQRFTSLVRHRMLLDSYREPLSWMGPIPKEVLFSKDDFRDYAYCLMYGLAMPHMDVLKMSPWMDMVRQLHTVFGEDFFSKDIGTRWRMYTEWTNAQALRKQAAEAEASLPLTPGTASRSVSEARTDDPQLQSSPNLLGPNRGLLNTTGVATSPSPVPQESVGSMIPSPSEANPDPTGTDGLPARHEAEGSEEGDGLSPDEELELFSEPENESPNDDDQAPNQANPPEVEHLNQRNLQPRRADSEVAVQEEIHPQIEIQIPIQEIGIRESPKPSIRASHGVIQENNTLHHGIAQTETGHIGKNTPSRKRKRPNSTGPKRKHDNSLGVTTSRADCYIVEHNDAYQDGLNQSHKSLKLRQPQPEPQPENGHSDISDQSEASIPPPRPATNKPWGSNDVIVRTQAHVSRNEPIPRPRDEYFALYTALGDVGRPLPAWARIGGAISHMRDADKRDLRRRVKLEENSGPMDGSVAPEPPAQKKPRASKKYRQPTKPEDLNGPKYNLEHPDNVAALSVESRDHVVDEHRRCSCGHGGGSCQTDCTHPCCKGQLRWSKIQKALVSRRKSIIRRRKRLLTDYPELASSQDDAPPNGPEVPEGDPAGDGEAIGDDELAQALLEGLMDDED</sequence>
<feature type="compositionally biased region" description="Basic residues" evidence="1">
    <location>
        <begin position="726"/>
        <end position="742"/>
    </location>
</feature>
<feature type="compositionally biased region" description="Polar residues" evidence="1">
    <location>
        <begin position="218"/>
        <end position="228"/>
    </location>
</feature>
<evidence type="ECO:0000313" key="3">
    <source>
        <dbReference type="Proteomes" id="UP000799440"/>
    </source>
</evidence>
<feature type="compositionally biased region" description="Polar residues" evidence="1">
    <location>
        <begin position="7"/>
        <end position="19"/>
    </location>
</feature>
<feature type="compositionally biased region" description="Low complexity" evidence="1">
    <location>
        <begin position="115"/>
        <end position="125"/>
    </location>
</feature>
<reference evidence="2" key="1">
    <citation type="journal article" date="2020" name="Stud. Mycol.">
        <title>101 Dothideomycetes genomes: a test case for predicting lifestyles and emergence of pathogens.</title>
        <authorList>
            <person name="Haridas S."/>
            <person name="Albert R."/>
            <person name="Binder M."/>
            <person name="Bloem J."/>
            <person name="Labutti K."/>
            <person name="Salamov A."/>
            <person name="Andreopoulos B."/>
            <person name="Baker S."/>
            <person name="Barry K."/>
            <person name="Bills G."/>
            <person name="Bluhm B."/>
            <person name="Cannon C."/>
            <person name="Castanera R."/>
            <person name="Culley D."/>
            <person name="Daum C."/>
            <person name="Ezra D."/>
            <person name="Gonzalez J."/>
            <person name="Henrissat B."/>
            <person name="Kuo A."/>
            <person name="Liang C."/>
            <person name="Lipzen A."/>
            <person name="Lutzoni F."/>
            <person name="Magnuson J."/>
            <person name="Mondo S."/>
            <person name="Nolan M."/>
            <person name="Ohm R."/>
            <person name="Pangilinan J."/>
            <person name="Park H.-J."/>
            <person name="Ramirez L."/>
            <person name="Alfaro M."/>
            <person name="Sun H."/>
            <person name="Tritt A."/>
            <person name="Yoshinaga Y."/>
            <person name="Zwiers L.-H."/>
            <person name="Turgeon B."/>
            <person name="Goodwin S."/>
            <person name="Spatafora J."/>
            <person name="Crous P."/>
            <person name="Grigoriev I."/>
        </authorList>
    </citation>
    <scope>NUCLEOTIDE SEQUENCE</scope>
    <source>
        <strain evidence="2">CBS 119925</strain>
    </source>
</reference>
<dbReference type="EMBL" id="MU006572">
    <property type="protein sequence ID" value="KAF2747456.1"/>
    <property type="molecule type" value="Genomic_DNA"/>
</dbReference>
<keyword evidence="3" id="KW-1185">Reference proteome</keyword>
<feature type="compositionally biased region" description="Basic residues" evidence="1">
    <location>
        <begin position="898"/>
        <end position="908"/>
    </location>
</feature>
<dbReference type="AlphaFoldDB" id="A0A6A6VC24"/>
<feature type="region of interest" description="Disordered" evidence="1">
    <location>
        <begin position="115"/>
        <end position="302"/>
    </location>
</feature>
<evidence type="ECO:0000256" key="1">
    <source>
        <dbReference type="SAM" id="MobiDB-lite"/>
    </source>
</evidence>
<feature type="compositionally biased region" description="Acidic residues" evidence="1">
    <location>
        <begin position="611"/>
        <end position="640"/>
    </location>
</feature>
<protein>
    <submittedName>
        <fullName evidence="2">Uncharacterized protein</fullName>
    </submittedName>
</protein>
<organism evidence="2 3">
    <name type="scientific">Sporormia fimetaria CBS 119925</name>
    <dbReference type="NCBI Taxonomy" id="1340428"/>
    <lineage>
        <taxon>Eukaryota</taxon>
        <taxon>Fungi</taxon>
        <taxon>Dikarya</taxon>
        <taxon>Ascomycota</taxon>
        <taxon>Pezizomycotina</taxon>
        <taxon>Dothideomycetes</taxon>
        <taxon>Pleosporomycetidae</taxon>
        <taxon>Pleosporales</taxon>
        <taxon>Sporormiaceae</taxon>
        <taxon>Sporormia</taxon>
    </lineage>
</organism>
<feature type="compositionally biased region" description="Basic and acidic residues" evidence="1">
    <location>
        <begin position="910"/>
        <end position="921"/>
    </location>
</feature>
<accession>A0A6A6VC24</accession>
<feature type="region of interest" description="Disordered" evidence="1">
    <location>
        <begin position="775"/>
        <end position="815"/>
    </location>
</feature>
<feature type="region of interest" description="Disordered" evidence="1">
    <location>
        <begin position="1"/>
        <end position="35"/>
    </location>
</feature>
<feature type="compositionally biased region" description="Low complexity" evidence="1">
    <location>
        <begin position="556"/>
        <end position="570"/>
    </location>
</feature>
<feature type="region of interest" description="Disordered" evidence="1">
    <location>
        <begin position="995"/>
        <end position="1027"/>
    </location>
</feature>
<feature type="compositionally biased region" description="Polar residues" evidence="1">
    <location>
        <begin position="274"/>
        <end position="286"/>
    </location>
</feature>
<name>A0A6A6VC24_9PLEO</name>
<feature type="compositionally biased region" description="Acidic residues" evidence="1">
    <location>
        <begin position="1013"/>
        <end position="1027"/>
    </location>
</feature>
<proteinExistence type="predicted"/>
<gene>
    <name evidence="2" type="ORF">M011DRAFT_500007</name>
</gene>
<feature type="region of interest" description="Disordered" evidence="1">
    <location>
        <begin position="526"/>
        <end position="668"/>
    </location>
</feature>
<feature type="region of interest" description="Disordered" evidence="1">
    <location>
        <begin position="707"/>
        <end position="748"/>
    </location>
</feature>